<evidence type="ECO:0000313" key="3">
    <source>
        <dbReference type="Proteomes" id="UP001605036"/>
    </source>
</evidence>
<dbReference type="Proteomes" id="UP001605036">
    <property type="component" value="Unassembled WGS sequence"/>
</dbReference>
<accession>A0ABD1Z306</accession>
<protein>
    <submittedName>
        <fullName evidence="2">Uncharacterized protein</fullName>
    </submittedName>
</protein>
<proteinExistence type="predicted"/>
<keyword evidence="1" id="KW-0812">Transmembrane</keyword>
<comment type="caution">
    <text evidence="2">The sequence shown here is derived from an EMBL/GenBank/DDBJ whole genome shotgun (WGS) entry which is preliminary data.</text>
</comment>
<reference evidence="2 3" key="1">
    <citation type="submission" date="2024-09" db="EMBL/GenBank/DDBJ databases">
        <title>Chromosome-scale assembly of Riccia fluitans.</title>
        <authorList>
            <person name="Paukszto L."/>
            <person name="Sawicki J."/>
            <person name="Karawczyk K."/>
            <person name="Piernik-Szablinska J."/>
            <person name="Szczecinska M."/>
            <person name="Mazdziarz M."/>
        </authorList>
    </citation>
    <scope>NUCLEOTIDE SEQUENCE [LARGE SCALE GENOMIC DNA]</scope>
    <source>
        <strain evidence="2">Rf_01</strain>
        <tissue evidence="2">Aerial parts of the thallus</tissue>
    </source>
</reference>
<sequence length="92" mass="9640">MTSGRWISAFFSTIGSILTIGSAIQAGKSEGLLRDGAEASILDLSLDLPLTGSATDGYETISDLSFDLTAIGEIGASWELLARLDEFPLTSL</sequence>
<dbReference type="EMBL" id="JBHFFA010000002">
    <property type="protein sequence ID" value="KAL2642031.1"/>
    <property type="molecule type" value="Genomic_DNA"/>
</dbReference>
<organism evidence="2 3">
    <name type="scientific">Riccia fluitans</name>
    <dbReference type="NCBI Taxonomy" id="41844"/>
    <lineage>
        <taxon>Eukaryota</taxon>
        <taxon>Viridiplantae</taxon>
        <taxon>Streptophyta</taxon>
        <taxon>Embryophyta</taxon>
        <taxon>Marchantiophyta</taxon>
        <taxon>Marchantiopsida</taxon>
        <taxon>Marchantiidae</taxon>
        <taxon>Marchantiales</taxon>
        <taxon>Ricciaceae</taxon>
        <taxon>Riccia</taxon>
    </lineage>
</organism>
<feature type="transmembrane region" description="Helical" evidence="1">
    <location>
        <begin position="6"/>
        <end position="24"/>
    </location>
</feature>
<dbReference type="AlphaFoldDB" id="A0ABD1Z306"/>
<gene>
    <name evidence="2" type="ORF">R1flu_009618</name>
</gene>
<keyword evidence="1" id="KW-0472">Membrane</keyword>
<name>A0ABD1Z306_9MARC</name>
<keyword evidence="1" id="KW-1133">Transmembrane helix</keyword>
<evidence type="ECO:0000313" key="2">
    <source>
        <dbReference type="EMBL" id="KAL2642031.1"/>
    </source>
</evidence>
<keyword evidence="3" id="KW-1185">Reference proteome</keyword>
<evidence type="ECO:0000256" key="1">
    <source>
        <dbReference type="SAM" id="Phobius"/>
    </source>
</evidence>